<comment type="caution">
    <text evidence="1">The sequence shown here is derived from an EMBL/GenBank/DDBJ whole genome shotgun (WGS) entry which is preliminary data.</text>
</comment>
<sequence>MGSYGCAQGECHCPCHYMHEEHHHGEHGHCDHAHGEEMPSDYFLELADEAWEELLIDKIKAYILKTQNDRMEKLAKLVAEGNHHRWKNKMEKKQVHQAFMDEISNFFHESKK</sequence>
<dbReference type="AlphaFoldDB" id="A0A0W0SGS9"/>
<proteinExistence type="predicted"/>
<evidence type="ECO:0000313" key="1">
    <source>
        <dbReference type="EMBL" id="KTC82640.1"/>
    </source>
</evidence>
<dbReference type="Proteomes" id="UP000054921">
    <property type="component" value="Unassembled WGS sequence"/>
</dbReference>
<dbReference type="OrthoDB" id="5652120at2"/>
<dbReference type="RefSeq" id="WP_028381266.1">
    <property type="nucleotide sequence ID" value="NZ_CAAAIT010000004.1"/>
</dbReference>
<name>A0A0W0SGS9_9GAMM</name>
<dbReference type="EMBL" id="LNXW01000008">
    <property type="protein sequence ID" value="KTC82640.1"/>
    <property type="molecule type" value="Genomic_DNA"/>
</dbReference>
<dbReference type="PATRIC" id="fig|28084.5.peg.344"/>
<accession>A0A0W0SGS9</accession>
<reference evidence="1 2" key="1">
    <citation type="submission" date="2015-11" db="EMBL/GenBank/DDBJ databases">
        <title>Genomic analysis of 38 Legionella species identifies large and diverse effector repertoires.</title>
        <authorList>
            <person name="Burstein D."/>
            <person name="Amaro F."/>
            <person name="Zusman T."/>
            <person name="Lifshitz Z."/>
            <person name="Cohen O."/>
            <person name="Gilbert J.A."/>
            <person name="Pupko T."/>
            <person name="Shuman H.A."/>
            <person name="Segal G."/>
        </authorList>
    </citation>
    <scope>NUCLEOTIDE SEQUENCE [LARGE SCALE GENOMIC DNA]</scope>
    <source>
        <strain evidence="1 2">ORW</strain>
    </source>
</reference>
<organism evidence="1 2">
    <name type="scientific">Legionella cherrii</name>
    <dbReference type="NCBI Taxonomy" id="28084"/>
    <lineage>
        <taxon>Bacteria</taxon>
        <taxon>Pseudomonadati</taxon>
        <taxon>Pseudomonadota</taxon>
        <taxon>Gammaproteobacteria</taxon>
        <taxon>Legionellales</taxon>
        <taxon>Legionellaceae</taxon>
        <taxon>Legionella</taxon>
    </lineage>
</organism>
<evidence type="ECO:0000313" key="2">
    <source>
        <dbReference type="Proteomes" id="UP000054921"/>
    </source>
</evidence>
<gene>
    <name evidence="1" type="ORF">Lche_0320</name>
</gene>
<protein>
    <submittedName>
        <fullName evidence="1">Uncharacterized protein</fullName>
    </submittedName>
</protein>